<keyword evidence="2" id="KW-0808">Transferase</keyword>
<dbReference type="Proteomes" id="UP000265618">
    <property type="component" value="Unassembled WGS sequence"/>
</dbReference>
<sequence length="172" mass="19212">AILVEMHTGHPLFLGTNEAHQLGAIVEVLGYPPAKMLERSPKLYKYFVHARDTVDEGSAEGATITRQHARGIHEDPSGLSRHASDVYYLSPQVVAKFKHSPMQRQLEAILNANNGGPRGRYKTSDDGFKPGHTPHDYALFMDFISRVFVYEPSERITPAEALKHPFFAQADD</sequence>
<dbReference type="GO" id="GO:0005524">
    <property type="term" value="F:ATP binding"/>
    <property type="evidence" value="ECO:0007669"/>
    <property type="project" value="UniProtKB-KW"/>
</dbReference>
<name>A0A9K3D7E5_9EUKA</name>
<evidence type="ECO:0000313" key="6">
    <source>
        <dbReference type="EMBL" id="GIQ89987.1"/>
    </source>
</evidence>
<keyword evidence="5" id="KW-0067">ATP-binding</keyword>
<feature type="non-terminal residue" evidence="6">
    <location>
        <position position="1"/>
    </location>
</feature>
<evidence type="ECO:0000256" key="5">
    <source>
        <dbReference type="ARBA" id="ARBA00022840"/>
    </source>
</evidence>
<evidence type="ECO:0000256" key="4">
    <source>
        <dbReference type="ARBA" id="ARBA00022777"/>
    </source>
</evidence>
<dbReference type="PANTHER" id="PTHR24058">
    <property type="entry name" value="DUAL SPECIFICITY PROTEIN KINASE"/>
    <property type="match status" value="1"/>
</dbReference>
<reference evidence="6 7" key="1">
    <citation type="journal article" date="2018" name="PLoS ONE">
        <title>The draft genome of Kipferlia bialata reveals reductive genome evolution in fornicate parasites.</title>
        <authorList>
            <person name="Tanifuji G."/>
            <person name="Takabayashi S."/>
            <person name="Kume K."/>
            <person name="Takagi M."/>
            <person name="Nakayama T."/>
            <person name="Kamikawa R."/>
            <person name="Inagaki Y."/>
            <person name="Hashimoto T."/>
        </authorList>
    </citation>
    <scope>NUCLEOTIDE SEQUENCE [LARGE SCALE GENOMIC DNA]</scope>
    <source>
        <strain evidence="6">NY0173</strain>
    </source>
</reference>
<comment type="caution">
    <text evidence="6">The sequence shown here is derived from an EMBL/GenBank/DDBJ whole genome shotgun (WGS) entry which is preliminary data.</text>
</comment>
<keyword evidence="7" id="KW-1185">Reference proteome</keyword>
<organism evidence="6 7">
    <name type="scientific">Kipferlia bialata</name>
    <dbReference type="NCBI Taxonomy" id="797122"/>
    <lineage>
        <taxon>Eukaryota</taxon>
        <taxon>Metamonada</taxon>
        <taxon>Carpediemonas-like organisms</taxon>
        <taxon>Kipferlia</taxon>
    </lineage>
</organism>
<evidence type="ECO:0000256" key="2">
    <source>
        <dbReference type="ARBA" id="ARBA00022679"/>
    </source>
</evidence>
<keyword evidence="3" id="KW-0547">Nucleotide-binding</keyword>
<dbReference type="SUPFAM" id="SSF56112">
    <property type="entry name" value="Protein kinase-like (PK-like)"/>
    <property type="match status" value="2"/>
</dbReference>
<dbReference type="InterPro" id="IPR011009">
    <property type="entry name" value="Kinase-like_dom_sf"/>
</dbReference>
<dbReference type="EMBL" id="BDIP01005642">
    <property type="protein sequence ID" value="GIQ89987.1"/>
    <property type="molecule type" value="Genomic_DNA"/>
</dbReference>
<evidence type="ECO:0008006" key="8">
    <source>
        <dbReference type="Google" id="ProtNLM"/>
    </source>
</evidence>
<dbReference type="InterPro" id="IPR050494">
    <property type="entry name" value="Ser_Thr_dual-spec_kinase"/>
</dbReference>
<keyword evidence="4" id="KW-0418">Kinase</keyword>
<evidence type="ECO:0000256" key="1">
    <source>
        <dbReference type="ARBA" id="ARBA00022527"/>
    </source>
</evidence>
<proteinExistence type="predicted"/>
<dbReference type="OrthoDB" id="9332038at2759"/>
<dbReference type="Gene3D" id="1.10.510.10">
    <property type="entry name" value="Transferase(Phosphotransferase) domain 1"/>
    <property type="match status" value="1"/>
</dbReference>
<protein>
    <recommendedName>
        <fullName evidence="8">Protein kinase domain-containing protein</fullName>
    </recommendedName>
</protein>
<keyword evidence="1" id="KW-0723">Serine/threonine-protein kinase</keyword>
<accession>A0A9K3D7E5</accession>
<dbReference type="PANTHER" id="PTHR24058:SF28">
    <property type="entry name" value="SERINE_THREONINE-PROTEIN KINASE MINIBRAIN"/>
    <property type="match status" value="1"/>
</dbReference>
<gene>
    <name evidence="6" type="ORF">KIPB_012616</name>
</gene>
<dbReference type="GO" id="GO:0004674">
    <property type="term" value="F:protein serine/threonine kinase activity"/>
    <property type="evidence" value="ECO:0007669"/>
    <property type="project" value="UniProtKB-KW"/>
</dbReference>
<dbReference type="AlphaFoldDB" id="A0A9K3D7E5"/>
<evidence type="ECO:0000256" key="3">
    <source>
        <dbReference type="ARBA" id="ARBA00022741"/>
    </source>
</evidence>
<evidence type="ECO:0000313" key="7">
    <source>
        <dbReference type="Proteomes" id="UP000265618"/>
    </source>
</evidence>